<protein>
    <submittedName>
        <fullName evidence="12">Endochitinase</fullName>
    </submittedName>
</protein>
<dbReference type="Pfam" id="PF00704">
    <property type="entry name" value="Glyco_hydro_18"/>
    <property type="match status" value="1"/>
</dbReference>
<evidence type="ECO:0000256" key="4">
    <source>
        <dbReference type="ARBA" id="ARBA00023277"/>
    </source>
</evidence>
<name>Q9C199_AMAMU</name>
<dbReference type="InterPro" id="IPR050314">
    <property type="entry name" value="Glycosyl_Hydrlase_18"/>
</dbReference>
<evidence type="ECO:0000256" key="8">
    <source>
        <dbReference type="RuleBase" id="RU004453"/>
    </source>
</evidence>
<dbReference type="PANTHER" id="PTHR11177:SF392">
    <property type="entry name" value="HAP41P"/>
    <property type="match status" value="1"/>
</dbReference>
<keyword evidence="3" id="KW-0146">Chitin degradation</keyword>
<organism evidence="12">
    <name type="scientific">Amanita muscaria</name>
    <name type="common">Fly agaric</name>
    <name type="synonym">Agaricus muscarius</name>
    <dbReference type="NCBI Taxonomy" id="41956"/>
    <lineage>
        <taxon>Eukaryota</taxon>
        <taxon>Fungi</taxon>
        <taxon>Dikarya</taxon>
        <taxon>Basidiomycota</taxon>
        <taxon>Agaricomycotina</taxon>
        <taxon>Agaricomycetes</taxon>
        <taxon>Agaricomycetidae</taxon>
        <taxon>Agaricales</taxon>
        <taxon>Pluteineae</taxon>
        <taxon>Amanitaceae</taxon>
        <taxon>Amanita</taxon>
    </lineage>
</organism>
<keyword evidence="4" id="KW-0119">Carbohydrate metabolism</keyword>
<dbReference type="Gene3D" id="3.20.20.80">
    <property type="entry name" value="Glycosidases"/>
    <property type="match status" value="2"/>
</dbReference>
<evidence type="ECO:0000256" key="2">
    <source>
        <dbReference type="ARBA" id="ARBA00022801"/>
    </source>
</evidence>
<keyword evidence="6" id="KW-0624">Polysaccharide degradation</keyword>
<reference evidence="12" key="1">
    <citation type="submission" date="2000-03" db="EMBL/GenBank/DDBJ databases">
        <title>A chitinase gene from the ectomycorrhizal basidiomycete Amanita muscaria.</title>
        <authorList>
            <person name="Nehls U."/>
            <person name="Bock A."/>
            <person name="Hampp R."/>
        </authorList>
    </citation>
    <scope>NUCLEOTIDE SEQUENCE</scope>
    <source>
        <strain evidence="12">AM83</strain>
    </source>
</reference>
<dbReference type="GO" id="GO:0006032">
    <property type="term" value="P:chitin catabolic process"/>
    <property type="evidence" value="ECO:0007669"/>
    <property type="project" value="UniProtKB-KW"/>
</dbReference>
<dbReference type="InterPro" id="IPR029070">
    <property type="entry name" value="Chitinase_insertion_sf"/>
</dbReference>
<feature type="compositionally biased region" description="Polar residues" evidence="9">
    <location>
        <begin position="318"/>
        <end position="331"/>
    </location>
</feature>
<evidence type="ECO:0000256" key="7">
    <source>
        <dbReference type="RuleBase" id="RU000489"/>
    </source>
</evidence>
<dbReference type="InterPro" id="IPR001223">
    <property type="entry name" value="Glyco_hydro18_cat"/>
</dbReference>
<feature type="region of interest" description="Disordered" evidence="9">
    <location>
        <begin position="312"/>
        <end position="331"/>
    </location>
</feature>
<feature type="domain" description="GH18" evidence="11">
    <location>
        <begin position="48"/>
        <end position="432"/>
    </location>
</feature>
<keyword evidence="5 7" id="KW-0326">Glycosidase</keyword>
<dbReference type="PROSITE" id="PS51910">
    <property type="entry name" value="GH18_2"/>
    <property type="match status" value="1"/>
</dbReference>
<evidence type="ECO:0000313" key="12">
    <source>
        <dbReference type="EMBL" id="CAC35202.1"/>
    </source>
</evidence>
<dbReference type="InterPro" id="IPR017853">
    <property type="entry name" value="GH"/>
</dbReference>
<dbReference type="InterPro" id="IPR001579">
    <property type="entry name" value="Glyco_hydro_18_chit_AS"/>
</dbReference>
<comment type="catalytic activity">
    <reaction evidence="1">
        <text>Random endo-hydrolysis of N-acetyl-beta-D-glucosaminide (1-&gt;4)-beta-linkages in chitin and chitodextrins.</text>
        <dbReference type="EC" id="3.2.1.14"/>
    </reaction>
</comment>
<evidence type="ECO:0000256" key="3">
    <source>
        <dbReference type="ARBA" id="ARBA00023024"/>
    </source>
</evidence>
<dbReference type="PANTHER" id="PTHR11177">
    <property type="entry name" value="CHITINASE"/>
    <property type="match status" value="1"/>
</dbReference>
<keyword evidence="2 7" id="KW-0378">Hydrolase</keyword>
<dbReference type="GO" id="GO:0000272">
    <property type="term" value="P:polysaccharide catabolic process"/>
    <property type="evidence" value="ECO:0007669"/>
    <property type="project" value="UniProtKB-KW"/>
</dbReference>
<evidence type="ECO:0000256" key="10">
    <source>
        <dbReference type="SAM" id="SignalP"/>
    </source>
</evidence>
<evidence type="ECO:0000256" key="6">
    <source>
        <dbReference type="ARBA" id="ARBA00023326"/>
    </source>
</evidence>
<accession>Q9C199</accession>
<dbReference type="EMBL" id="AJ276119">
    <property type="protein sequence ID" value="CAC35202.1"/>
    <property type="molecule type" value="mRNA"/>
</dbReference>
<proteinExistence type="evidence at transcript level"/>
<dbReference type="GO" id="GO:0008061">
    <property type="term" value="F:chitin binding"/>
    <property type="evidence" value="ECO:0007669"/>
    <property type="project" value="InterPro"/>
</dbReference>
<dbReference type="SMART" id="SM00636">
    <property type="entry name" value="Glyco_18"/>
    <property type="match status" value="1"/>
</dbReference>
<feature type="signal peptide" evidence="10">
    <location>
        <begin position="1"/>
        <end position="20"/>
    </location>
</feature>
<evidence type="ECO:0000259" key="11">
    <source>
        <dbReference type="PROSITE" id="PS51910"/>
    </source>
</evidence>
<evidence type="ECO:0000256" key="1">
    <source>
        <dbReference type="ARBA" id="ARBA00000822"/>
    </source>
</evidence>
<dbReference type="AlphaFoldDB" id="Q9C199"/>
<evidence type="ECO:0000256" key="5">
    <source>
        <dbReference type="ARBA" id="ARBA00023295"/>
    </source>
</evidence>
<dbReference type="SUPFAM" id="SSF51445">
    <property type="entry name" value="(Trans)glycosidases"/>
    <property type="match status" value="1"/>
</dbReference>
<comment type="similarity">
    <text evidence="8">Belongs to the glycosyl hydrolase 18 family.</text>
</comment>
<dbReference type="GO" id="GO:0008843">
    <property type="term" value="F:endochitinase activity"/>
    <property type="evidence" value="ECO:0007669"/>
    <property type="project" value="UniProtKB-EC"/>
</dbReference>
<sequence length="436" mass="46369">MQLVLLISTLLSFLLSFVTAVPTCGLVPPSNSQTTISNKSGNNSTSEDVVASAWLPGWLTNFDLNTIPWQSYSHLTFSFAVTTNDQSMVSLDKVNTAFLQSFVSRAHQENVGALVSIGGWTGSQYYSTLMQPSNQAAFVNTIVSMVKQYNLDGIDFDWEYPGKQGIGCNQISPDDSSNFLSFLQKLRQDPVGSKLKLTAAVSITPFAGPDGTPMSDVSKFGEVLDFLNIMNYDIWGSWSSTVGPNAPLFDSCAPTAEGSGQSAVKAWTGAGFPANKIVLGVAAYGHSFSVAQSVAVVNGALGMYPTFNKAMQPPGQGETASTTTTDQCGNSSGPTGIWTFEGLVSGGFLQNNNGTIAPATGVMYTYDNCSQTPFIYDPNKQIMVSFDDATSFAAKGKFINDNGLAGFAMWDATGDTPQNTLINAISDAIGIEQYCN</sequence>
<dbReference type="InterPro" id="IPR011583">
    <property type="entry name" value="Chitinase_II/V-like_cat"/>
</dbReference>
<evidence type="ECO:0000256" key="9">
    <source>
        <dbReference type="SAM" id="MobiDB-lite"/>
    </source>
</evidence>
<dbReference type="CAZy" id="GH18">
    <property type="family name" value="Glycoside Hydrolase Family 18"/>
</dbReference>
<dbReference type="SUPFAM" id="SSF54556">
    <property type="entry name" value="Chitinase insertion domain"/>
    <property type="match status" value="1"/>
</dbReference>
<dbReference type="PROSITE" id="PS01095">
    <property type="entry name" value="GH18_1"/>
    <property type="match status" value="1"/>
</dbReference>
<dbReference type="GO" id="GO:0005576">
    <property type="term" value="C:extracellular region"/>
    <property type="evidence" value="ECO:0007669"/>
    <property type="project" value="TreeGrafter"/>
</dbReference>
<gene>
    <name evidence="12" type="primary">chit1</name>
</gene>
<feature type="chain" id="PRO_5004324254" evidence="10">
    <location>
        <begin position="21"/>
        <end position="436"/>
    </location>
</feature>
<keyword evidence="10" id="KW-0732">Signal</keyword>